<organism evidence="1 2">
    <name type="scientific">Trypanosoma cruzi marinkellei</name>
    <dbReference type="NCBI Taxonomy" id="85056"/>
    <lineage>
        <taxon>Eukaryota</taxon>
        <taxon>Discoba</taxon>
        <taxon>Euglenozoa</taxon>
        <taxon>Kinetoplastea</taxon>
        <taxon>Metakinetoplastina</taxon>
        <taxon>Trypanosomatida</taxon>
        <taxon>Trypanosomatidae</taxon>
        <taxon>Trypanosoma</taxon>
        <taxon>Schizotrypanum</taxon>
    </lineage>
</organism>
<accession>K2LW49</accession>
<comment type="caution">
    <text evidence="1">The sequence shown here is derived from an EMBL/GenBank/DDBJ whole genome shotgun (WGS) entry which is preliminary data.</text>
</comment>
<dbReference type="OrthoDB" id="10614948at2759"/>
<reference evidence="1 2" key="1">
    <citation type="journal article" date="2012" name="BMC Genomics">
        <title>Comparative genomic analysis of human infective Trypanosoma cruzi lineages with the bat-restricted subspecies T. cruzi marinkellei.</title>
        <authorList>
            <person name="Franzen O."/>
            <person name="Talavera-Lopez C."/>
            <person name="Ochaya S."/>
            <person name="Butler C.E."/>
            <person name="Messenger L.A."/>
            <person name="Lewis M.D."/>
            <person name="Llewellyn M.S."/>
            <person name="Marinkelle C.J."/>
            <person name="Tyler K.M."/>
            <person name="Miles M.A."/>
            <person name="Andersson B."/>
        </authorList>
    </citation>
    <scope>NUCLEOTIDE SEQUENCE [LARGE SCALE GENOMIC DNA]</scope>
    <source>
        <strain evidence="1 2">B7</strain>
    </source>
</reference>
<gene>
    <name evidence="1" type="ORF">MOQ_009332</name>
</gene>
<dbReference type="AlphaFoldDB" id="K2LW49"/>
<evidence type="ECO:0000313" key="2">
    <source>
        <dbReference type="Proteomes" id="UP000007350"/>
    </source>
</evidence>
<keyword evidence="2" id="KW-1185">Reference proteome</keyword>
<proteinExistence type="predicted"/>
<protein>
    <submittedName>
        <fullName evidence="1">Uncharacterized protein</fullName>
    </submittedName>
</protein>
<dbReference type="EMBL" id="AHKC01019575">
    <property type="protein sequence ID" value="EKF26958.1"/>
    <property type="molecule type" value="Genomic_DNA"/>
</dbReference>
<name>K2LW49_TRYCR</name>
<sequence length="363" mass="39976">MDCSSPLPSSEVASIPASFRYKPVKVTNPSGLIAPYLHIIMVTTAKSLFVCMRRAGRTKGEAFYNYEMIGDLKNPAMVHVSEAPIEKYVTQPLLPRAWVPSIGVTTTYNTGYDSGKFYQLFFTGSAATVNIVDNCYRPTAEEAAEEEGVILLDTTLQVSLETGHTVLPFPQAGHFQMCLQLKGESQNAASVHATPLIVLFPSPIMYIVPEIIAVGANFQMAFVAIDNIFALSVITSNIAQVFVAPSNLAAGRTAPDCENGVSPPSGGRTKFSDFTPTNDTYATVQPRILEKGYFYVCFLVYDQISSFPVPNSEGRFFLFRWPHGCAELFGGAIPCVHGRQAQHHYSWQRIKQQGSCEDCRYHR</sequence>
<dbReference type="Proteomes" id="UP000007350">
    <property type="component" value="Unassembled WGS sequence"/>
</dbReference>
<evidence type="ECO:0000313" key="1">
    <source>
        <dbReference type="EMBL" id="EKF26958.1"/>
    </source>
</evidence>